<feature type="compositionally biased region" description="Low complexity" evidence="5">
    <location>
        <begin position="58"/>
        <end position="70"/>
    </location>
</feature>
<evidence type="ECO:0000256" key="1">
    <source>
        <dbReference type="ARBA" id="ARBA00022723"/>
    </source>
</evidence>
<evidence type="ECO:0000256" key="2">
    <source>
        <dbReference type="ARBA" id="ARBA00022771"/>
    </source>
</evidence>
<dbReference type="PROSITE" id="PS50089">
    <property type="entry name" value="ZF_RING_2"/>
    <property type="match status" value="1"/>
</dbReference>
<dbReference type="EMBL" id="CYKH01001631">
    <property type="protein sequence ID" value="CUG88316.1"/>
    <property type="molecule type" value="Genomic_DNA"/>
</dbReference>
<keyword evidence="3" id="KW-0862">Zinc</keyword>
<dbReference type="Pfam" id="PF13920">
    <property type="entry name" value="zf-C3HC4_3"/>
    <property type="match status" value="1"/>
</dbReference>
<evidence type="ECO:0000259" key="6">
    <source>
        <dbReference type="PROSITE" id="PS50089"/>
    </source>
</evidence>
<dbReference type="InterPro" id="IPR017907">
    <property type="entry name" value="Znf_RING_CS"/>
</dbReference>
<dbReference type="SUPFAM" id="SSF57850">
    <property type="entry name" value="RING/U-box"/>
    <property type="match status" value="1"/>
</dbReference>
<dbReference type="VEuPathDB" id="TriTrypDB:BSAL_01650"/>
<keyword evidence="1" id="KW-0479">Metal-binding</keyword>
<proteinExistence type="predicted"/>
<evidence type="ECO:0000256" key="5">
    <source>
        <dbReference type="SAM" id="MobiDB-lite"/>
    </source>
</evidence>
<reference evidence="8" key="1">
    <citation type="submission" date="2015-09" db="EMBL/GenBank/DDBJ databases">
        <authorList>
            <consortium name="Pathogen Informatics"/>
        </authorList>
    </citation>
    <scope>NUCLEOTIDE SEQUENCE [LARGE SCALE GENOMIC DNA]</scope>
    <source>
        <strain evidence="8">Lake Konstanz</strain>
    </source>
</reference>
<dbReference type="Gene3D" id="3.30.40.10">
    <property type="entry name" value="Zinc/RING finger domain, C3HC4 (zinc finger)"/>
    <property type="match status" value="1"/>
</dbReference>
<dbReference type="OrthoDB" id="527344at2759"/>
<sequence length="300" mass="33290">MALTIPRTTAFHCLECGGEVRYRTGNAANKRNSWHQHLNHSTVHARLVAEQSGRQQRSPDPLLSTSPSPSNDEAIPAFDETAPPTTHQIAAHLERIAPSILCVVCTEPMIEAYSIEPCRHSLCKGCIDHLVDLMQPCPLCRGEIRTAQKDWTLSNVISEMYRAAAATLLHLPVRARGGDAAVGAMPVAVPTALPRAELRPRVPDSGQRVHTTEAPRARAAAAVTPPSGLLLLPPQEQRDMVRPLMPINRCSDAFLDQLLSNCRTDRDVCYAVFRVWIPVWTSLKYWETRTDDEVLHQGFY</sequence>
<feature type="domain" description="RING-type" evidence="6">
    <location>
        <begin position="102"/>
        <end position="141"/>
    </location>
</feature>
<organism evidence="7 8">
    <name type="scientific">Bodo saltans</name>
    <name type="common">Flagellated protozoan</name>
    <dbReference type="NCBI Taxonomy" id="75058"/>
    <lineage>
        <taxon>Eukaryota</taxon>
        <taxon>Discoba</taxon>
        <taxon>Euglenozoa</taxon>
        <taxon>Kinetoplastea</taxon>
        <taxon>Metakinetoplastina</taxon>
        <taxon>Eubodonida</taxon>
        <taxon>Bodonidae</taxon>
        <taxon>Bodo</taxon>
    </lineage>
</organism>
<evidence type="ECO:0000313" key="8">
    <source>
        <dbReference type="Proteomes" id="UP000051952"/>
    </source>
</evidence>
<dbReference type="GO" id="GO:0008270">
    <property type="term" value="F:zinc ion binding"/>
    <property type="evidence" value="ECO:0007669"/>
    <property type="project" value="UniProtKB-KW"/>
</dbReference>
<evidence type="ECO:0000313" key="7">
    <source>
        <dbReference type="EMBL" id="CUG88316.1"/>
    </source>
</evidence>
<keyword evidence="8" id="KW-1185">Reference proteome</keyword>
<accession>A0A0S4JDS5</accession>
<evidence type="ECO:0000256" key="4">
    <source>
        <dbReference type="PROSITE-ProRule" id="PRU00175"/>
    </source>
</evidence>
<gene>
    <name evidence="7" type="ORF">BSAL_01650</name>
</gene>
<dbReference type="InterPro" id="IPR013083">
    <property type="entry name" value="Znf_RING/FYVE/PHD"/>
</dbReference>
<dbReference type="InterPro" id="IPR001841">
    <property type="entry name" value="Znf_RING"/>
</dbReference>
<dbReference type="SMART" id="SM00184">
    <property type="entry name" value="RING"/>
    <property type="match status" value="1"/>
</dbReference>
<keyword evidence="2 4" id="KW-0863">Zinc-finger</keyword>
<dbReference type="Proteomes" id="UP000051952">
    <property type="component" value="Unassembled WGS sequence"/>
</dbReference>
<dbReference type="AlphaFoldDB" id="A0A0S4JDS5"/>
<evidence type="ECO:0000256" key="3">
    <source>
        <dbReference type="ARBA" id="ARBA00022833"/>
    </source>
</evidence>
<dbReference type="PROSITE" id="PS00518">
    <property type="entry name" value="ZF_RING_1"/>
    <property type="match status" value="1"/>
</dbReference>
<name>A0A0S4JDS5_BODSA</name>
<feature type="region of interest" description="Disordered" evidence="5">
    <location>
        <begin position="49"/>
        <end position="80"/>
    </location>
</feature>
<protein>
    <submittedName>
        <fullName evidence="7">Zinc finger protein, putative</fullName>
    </submittedName>
</protein>